<feature type="domain" description="Trichome birefringence-like C-terminal" evidence="7">
    <location>
        <begin position="147"/>
        <end position="439"/>
    </location>
</feature>
<dbReference type="InterPro" id="IPR025846">
    <property type="entry name" value="TBL_N"/>
</dbReference>
<dbReference type="EMBL" id="MNCJ02000325">
    <property type="protein sequence ID" value="KAF5785493.1"/>
    <property type="molecule type" value="Genomic_DNA"/>
</dbReference>
<feature type="domain" description="Trichome birefringence-like N-terminal" evidence="8">
    <location>
        <begin position="91"/>
        <end position="145"/>
    </location>
</feature>
<keyword evidence="3" id="KW-0812">Transmembrane</keyword>
<evidence type="ECO:0000256" key="6">
    <source>
        <dbReference type="ARBA" id="ARBA00023136"/>
    </source>
</evidence>
<organism evidence="9 10">
    <name type="scientific">Helianthus annuus</name>
    <name type="common">Common sunflower</name>
    <dbReference type="NCBI Taxonomy" id="4232"/>
    <lineage>
        <taxon>Eukaryota</taxon>
        <taxon>Viridiplantae</taxon>
        <taxon>Streptophyta</taxon>
        <taxon>Embryophyta</taxon>
        <taxon>Tracheophyta</taxon>
        <taxon>Spermatophyta</taxon>
        <taxon>Magnoliopsida</taxon>
        <taxon>eudicotyledons</taxon>
        <taxon>Gunneridae</taxon>
        <taxon>Pentapetalae</taxon>
        <taxon>asterids</taxon>
        <taxon>campanulids</taxon>
        <taxon>Asterales</taxon>
        <taxon>Asteraceae</taxon>
        <taxon>Asteroideae</taxon>
        <taxon>Heliantheae alliance</taxon>
        <taxon>Heliantheae</taxon>
        <taxon>Helianthus</taxon>
    </lineage>
</organism>
<evidence type="ECO:0000256" key="4">
    <source>
        <dbReference type="ARBA" id="ARBA00022968"/>
    </source>
</evidence>
<keyword evidence="5" id="KW-1133">Transmembrane helix</keyword>
<dbReference type="Gramene" id="mRNA:HanXRQr2_Chr10g0429311">
    <property type="protein sequence ID" value="mRNA:HanXRQr2_Chr10g0429311"/>
    <property type="gene ID" value="HanXRQr2_Chr10g0429311"/>
</dbReference>
<dbReference type="GO" id="GO:0016413">
    <property type="term" value="F:O-acetyltransferase activity"/>
    <property type="evidence" value="ECO:0000318"/>
    <property type="project" value="GO_Central"/>
</dbReference>
<reference evidence="9" key="2">
    <citation type="submission" date="2020-06" db="EMBL/GenBank/DDBJ databases">
        <title>Helianthus annuus Genome sequencing and assembly Release 2.</title>
        <authorList>
            <person name="Gouzy J."/>
            <person name="Langlade N."/>
            <person name="Munos S."/>
        </authorList>
    </citation>
    <scope>NUCLEOTIDE SEQUENCE</scope>
    <source>
        <tissue evidence="9">Leaves</tissue>
    </source>
</reference>
<reference evidence="9" key="1">
    <citation type="journal article" date="2017" name="Nature">
        <title>The sunflower genome provides insights into oil metabolism, flowering and Asterid evolution.</title>
        <authorList>
            <person name="Badouin H."/>
            <person name="Gouzy J."/>
            <person name="Grassa C.J."/>
            <person name="Murat F."/>
            <person name="Staton S.E."/>
            <person name="Cottret L."/>
            <person name="Lelandais-Briere C."/>
            <person name="Owens G.L."/>
            <person name="Carrere S."/>
            <person name="Mayjonade B."/>
            <person name="Legrand L."/>
            <person name="Gill N."/>
            <person name="Kane N.C."/>
            <person name="Bowers J.E."/>
            <person name="Hubner S."/>
            <person name="Bellec A."/>
            <person name="Berard A."/>
            <person name="Berges H."/>
            <person name="Blanchet N."/>
            <person name="Boniface M.C."/>
            <person name="Brunel D."/>
            <person name="Catrice O."/>
            <person name="Chaidir N."/>
            <person name="Claudel C."/>
            <person name="Donnadieu C."/>
            <person name="Faraut T."/>
            <person name="Fievet G."/>
            <person name="Helmstetter N."/>
            <person name="King M."/>
            <person name="Knapp S.J."/>
            <person name="Lai Z."/>
            <person name="Le Paslier M.C."/>
            <person name="Lippi Y."/>
            <person name="Lorenzon L."/>
            <person name="Mandel J.R."/>
            <person name="Marage G."/>
            <person name="Marchand G."/>
            <person name="Marquand E."/>
            <person name="Bret-Mestries E."/>
            <person name="Morien E."/>
            <person name="Nambeesan S."/>
            <person name="Nguyen T."/>
            <person name="Pegot-Espagnet P."/>
            <person name="Pouilly N."/>
            <person name="Raftis F."/>
            <person name="Sallet E."/>
            <person name="Schiex T."/>
            <person name="Thomas J."/>
            <person name="Vandecasteele C."/>
            <person name="Vares D."/>
            <person name="Vear F."/>
            <person name="Vautrin S."/>
            <person name="Crespi M."/>
            <person name="Mangin B."/>
            <person name="Burke J.M."/>
            <person name="Salse J."/>
            <person name="Munos S."/>
            <person name="Vincourt P."/>
            <person name="Rieseberg L.H."/>
            <person name="Langlade N.B."/>
        </authorList>
    </citation>
    <scope>NUCLEOTIDE SEQUENCE</scope>
    <source>
        <tissue evidence="9">Leaves</tissue>
    </source>
</reference>
<evidence type="ECO:0000313" key="9">
    <source>
        <dbReference type="EMBL" id="KAF5785493.1"/>
    </source>
</evidence>
<evidence type="ECO:0000313" key="10">
    <source>
        <dbReference type="Proteomes" id="UP000215914"/>
    </source>
</evidence>
<keyword evidence="4" id="KW-0735">Signal-anchor</keyword>
<dbReference type="Pfam" id="PF13839">
    <property type="entry name" value="PC-Esterase"/>
    <property type="match status" value="1"/>
</dbReference>
<comment type="caution">
    <text evidence="9">The sequence shown here is derived from an EMBL/GenBank/DDBJ whole genome shotgun (WGS) entry which is preliminary data.</text>
</comment>
<dbReference type="InterPro" id="IPR026057">
    <property type="entry name" value="TBL_C"/>
</dbReference>
<sequence length="446" mass="51830">MQFVFMCVALCERSRTMGKMNCSIGLCDMQTMIHCSIFIFFLGGLSTMSFYRNNKQDVASHDITVTFTNAITRVFDHQGKLKSPPLSLSGTCDLFSGRWVHDNKSYYPLYKEHECPYLEENFACQTYGRKDSKYLQWRWQPHGCDFPRFDGKTIVERLRGKRLLFVGDSLNRNQWNSMICMLHSSIPGVKRAGGGLKGHLHTFRASDYNISIDFYWAPMLVESNGDNPKNHHAGDYRIVGIKAIEKHARHWVDADILIFNSYHWWRVPEVKLLKSGASLLYDTIQEYEEVDSLRAYNMGLKTWSDWAHTHIDPSKTKLFFMGVTATHSRAKEWGGMKKMNCYGETEPVMDDTFWERKIDPKMLSILESSLSKLKAKGVNVQIINITQLTQCRKDAHTTVYRKHWRPLTDEQKQNPRLASDCSHWCLPGVPDTWNELLLAYIFWFQN</sequence>
<evidence type="ECO:0000256" key="5">
    <source>
        <dbReference type="ARBA" id="ARBA00022989"/>
    </source>
</evidence>
<evidence type="ECO:0000256" key="1">
    <source>
        <dbReference type="ARBA" id="ARBA00004167"/>
    </source>
</evidence>
<evidence type="ECO:0000259" key="8">
    <source>
        <dbReference type="Pfam" id="PF14416"/>
    </source>
</evidence>
<accession>A0A9K3HVJ7</accession>
<proteinExistence type="inferred from homology"/>
<evidence type="ECO:0000256" key="2">
    <source>
        <dbReference type="ARBA" id="ARBA00007727"/>
    </source>
</evidence>
<dbReference type="AlphaFoldDB" id="A0A9K3HVJ7"/>
<keyword evidence="6" id="KW-0472">Membrane</keyword>
<protein>
    <submittedName>
        <fullName evidence="9">PMR5 domain, PC-Esterase, protein trichome birefringence-like 34</fullName>
    </submittedName>
</protein>
<evidence type="ECO:0000256" key="3">
    <source>
        <dbReference type="ARBA" id="ARBA00022692"/>
    </source>
</evidence>
<dbReference type="InterPro" id="IPR029962">
    <property type="entry name" value="TBL"/>
</dbReference>
<dbReference type="PANTHER" id="PTHR32285">
    <property type="entry name" value="PROTEIN TRICHOME BIREFRINGENCE-LIKE 9-RELATED"/>
    <property type="match status" value="1"/>
</dbReference>
<dbReference type="Pfam" id="PF14416">
    <property type="entry name" value="PMR5N"/>
    <property type="match status" value="1"/>
</dbReference>
<keyword evidence="10" id="KW-1185">Reference proteome</keyword>
<gene>
    <name evidence="9" type="ORF">HanXRQr2_Chr10g0429311</name>
</gene>
<dbReference type="GO" id="GO:0005794">
    <property type="term" value="C:Golgi apparatus"/>
    <property type="evidence" value="ECO:0000318"/>
    <property type="project" value="GO_Central"/>
</dbReference>
<dbReference type="GO" id="GO:0016020">
    <property type="term" value="C:membrane"/>
    <property type="evidence" value="ECO:0007669"/>
    <property type="project" value="UniProtKB-SubCell"/>
</dbReference>
<dbReference type="PANTHER" id="PTHR32285:SF286">
    <property type="entry name" value="PMR5 DOMAIN, PC-ESTERASE, PROTEIN TRICHOME BIREFRINGENCE-LIKE 34"/>
    <property type="match status" value="1"/>
</dbReference>
<comment type="subcellular location">
    <subcellularLocation>
        <location evidence="1">Membrane</location>
        <topology evidence="1">Single-pass membrane protein</topology>
    </subcellularLocation>
</comment>
<name>A0A9K3HVJ7_HELAN</name>
<dbReference type="Proteomes" id="UP000215914">
    <property type="component" value="Unassembled WGS sequence"/>
</dbReference>
<comment type="similarity">
    <text evidence="2">Belongs to the PC-esterase family. TBL subfamily.</text>
</comment>
<evidence type="ECO:0000259" key="7">
    <source>
        <dbReference type="Pfam" id="PF13839"/>
    </source>
</evidence>